<dbReference type="InterPro" id="IPR006186">
    <property type="entry name" value="Ser/Thr-sp_prot-phosphatase"/>
</dbReference>
<evidence type="ECO:0000256" key="2">
    <source>
        <dbReference type="ARBA" id="ARBA00013081"/>
    </source>
</evidence>
<evidence type="ECO:0000259" key="10">
    <source>
        <dbReference type="Pfam" id="PF00149"/>
    </source>
</evidence>
<dbReference type="PANTHER" id="PTHR11668">
    <property type="entry name" value="SERINE/THREONINE PROTEIN PHOSPHATASE"/>
    <property type="match status" value="1"/>
</dbReference>
<organism evidence="11 12">
    <name type="scientific">Zea mays</name>
    <name type="common">Maize</name>
    <dbReference type="NCBI Taxonomy" id="4577"/>
    <lineage>
        <taxon>Eukaryota</taxon>
        <taxon>Viridiplantae</taxon>
        <taxon>Streptophyta</taxon>
        <taxon>Embryophyta</taxon>
        <taxon>Tracheophyta</taxon>
        <taxon>Spermatophyta</taxon>
        <taxon>Magnoliopsida</taxon>
        <taxon>Liliopsida</taxon>
        <taxon>Poales</taxon>
        <taxon>Poaceae</taxon>
        <taxon>PACMAD clade</taxon>
        <taxon>Panicoideae</taxon>
        <taxon>Andropogonodae</taxon>
        <taxon>Andropogoneae</taxon>
        <taxon>Tripsacinae</taxon>
        <taxon>Zea</taxon>
    </lineage>
</organism>
<evidence type="ECO:0000256" key="7">
    <source>
        <dbReference type="ARBA" id="ARBA00047761"/>
    </source>
</evidence>
<dbReference type="GO" id="GO:0046872">
    <property type="term" value="F:metal ion binding"/>
    <property type="evidence" value="ECO:0007669"/>
    <property type="project" value="UniProtKB-KW"/>
</dbReference>
<reference evidence="12" key="1">
    <citation type="submission" date="2015-12" db="EMBL/GenBank/DDBJ databases">
        <title>Update maize B73 reference genome by single molecule sequencing technologies.</title>
        <authorList>
            <consortium name="Maize Genome Sequencing Project"/>
            <person name="Ware D."/>
        </authorList>
    </citation>
    <scope>NUCLEOTIDE SEQUENCE [LARGE SCALE GENOMIC DNA]</scope>
    <source>
        <strain evidence="12">cv. B73</strain>
    </source>
</reference>
<feature type="region of interest" description="Disordered" evidence="9">
    <location>
        <begin position="18"/>
        <end position="39"/>
    </location>
</feature>
<comment type="catalytic activity">
    <reaction evidence="7">
        <text>O-phospho-L-seryl-[protein] + H2O = L-seryl-[protein] + phosphate</text>
        <dbReference type="Rhea" id="RHEA:20629"/>
        <dbReference type="Rhea" id="RHEA-COMP:9863"/>
        <dbReference type="Rhea" id="RHEA-COMP:11604"/>
        <dbReference type="ChEBI" id="CHEBI:15377"/>
        <dbReference type="ChEBI" id="CHEBI:29999"/>
        <dbReference type="ChEBI" id="CHEBI:43474"/>
        <dbReference type="ChEBI" id="CHEBI:83421"/>
        <dbReference type="EC" id="3.1.3.16"/>
    </reaction>
</comment>
<feature type="domain" description="Calcineurin-like phosphoesterase" evidence="10">
    <location>
        <begin position="58"/>
        <end position="100"/>
    </location>
</feature>
<reference evidence="11" key="3">
    <citation type="submission" date="2021-05" db="UniProtKB">
        <authorList>
            <consortium name="EnsemblPlants"/>
        </authorList>
    </citation>
    <scope>IDENTIFICATION</scope>
    <source>
        <strain evidence="11">cv. B73</strain>
    </source>
</reference>
<evidence type="ECO:0000313" key="11">
    <source>
        <dbReference type="EnsemblPlants" id="Zm00001eb039330_P001"/>
    </source>
</evidence>
<dbReference type="Gramene" id="Zm00001eb039330_T001">
    <property type="protein sequence ID" value="Zm00001eb039330_P001"/>
    <property type="gene ID" value="Zm00001eb039330"/>
</dbReference>
<evidence type="ECO:0000256" key="5">
    <source>
        <dbReference type="ARBA" id="ARBA00022912"/>
    </source>
</evidence>
<dbReference type="InterPro" id="IPR050341">
    <property type="entry name" value="PP1_catalytic_subunit"/>
</dbReference>
<evidence type="ECO:0000256" key="8">
    <source>
        <dbReference type="ARBA" id="ARBA00048336"/>
    </source>
</evidence>
<reference evidence="11" key="2">
    <citation type="submission" date="2019-07" db="EMBL/GenBank/DDBJ databases">
        <authorList>
            <person name="Seetharam A."/>
            <person name="Woodhouse M."/>
            <person name="Cannon E."/>
        </authorList>
    </citation>
    <scope>NUCLEOTIDE SEQUENCE [LARGE SCALE GENOMIC DNA]</scope>
    <source>
        <strain evidence="11">cv. B73</strain>
    </source>
</reference>
<evidence type="ECO:0000256" key="4">
    <source>
        <dbReference type="ARBA" id="ARBA00022801"/>
    </source>
</evidence>
<comment type="catalytic activity">
    <reaction evidence="8">
        <text>O-phospho-L-threonyl-[protein] + H2O = L-threonyl-[protein] + phosphate</text>
        <dbReference type="Rhea" id="RHEA:47004"/>
        <dbReference type="Rhea" id="RHEA-COMP:11060"/>
        <dbReference type="Rhea" id="RHEA-COMP:11605"/>
        <dbReference type="ChEBI" id="CHEBI:15377"/>
        <dbReference type="ChEBI" id="CHEBI:30013"/>
        <dbReference type="ChEBI" id="CHEBI:43474"/>
        <dbReference type="ChEBI" id="CHEBI:61977"/>
        <dbReference type="EC" id="3.1.3.16"/>
    </reaction>
</comment>
<protein>
    <recommendedName>
        <fullName evidence="2">protein-serine/threonine phosphatase</fullName>
        <ecNumber evidence="2">3.1.3.16</ecNumber>
    </recommendedName>
</protein>
<dbReference type="Proteomes" id="UP000007305">
    <property type="component" value="Chromosome 1"/>
</dbReference>
<dbReference type="Pfam" id="PF00149">
    <property type="entry name" value="Metallophos"/>
    <property type="match status" value="1"/>
</dbReference>
<accession>A0A804LVB6</accession>
<dbReference type="InterPro" id="IPR004843">
    <property type="entry name" value="Calcineurin-like_PHP"/>
</dbReference>
<evidence type="ECO:0000313" key="12">
    <source>
        <dbReference type="Proteomes" id="UP000007305"/>
    </source>
</evidence>
<dbReference type="EnsemblPlants" id="Zm00001eb039330_T001">
    <property type="protein sequence ID" value="Zm00001eb039330_P001"/>
    <property type="gene ID" value="Zm00001eb039330"/>
</dbReference>
<dbReference type="PRINTS" id="PR00114">
    <property type="entry name" value="STPHPHTASE"/>
</dbReference>
<evidence type="ECO:0000256" key="9">
    <source>
        <dbReference type="SAM" id="MobiDB-lite"/>
    </source>
</evidence>
<evidence type="ECO:0000256" key="3">
    <source>
        <dbReference type="ARBA" id="ARBA00022723"/>
    </source>
</evidence>
<dbReference type="InParanoid" id="A0A804LVB6"/>
<dbReference type="SUPFAM" id="SSF56300">
    <property type="entry name" value="Metallo-dependent phosphatases"/>
    <property type="match status" value="1"/>
</dbReference>
<keyword evidence="4" id="KW-0378">Hydrolase</keyword>
<evidence type="ECO:0000256" key="6">
    <source>
        <dbReference type="ARBA" id="ARBA00023211"/>
    </source>
</evidence>
<name>A0A804LVB6_MAIZE</name>
<evidence type="ECO:0000256" key="1">
    <source>
        <dbReference type="ARBA" id="ARBA00001936"/>
    </source>
</evidence>
<dbReference type="InterPro" id="IPR029052">
    <property type="entry name" value="Metallo-depent_PP-like"/>
</dbReference>
<sequence>MGKNQAYKAMQRARLGSSYGAPGAADTPEDGMAKPAVDGGPETCPRAIAPGLALPVCDVHGQYSDLLRLFDYGGYPPQANYLFLGDYVDHGKQSLETMSSFGLQAESLRPDFFAGEEVERLAMTELIEVISEENKSGPLIVLLKDVEKSFIGVTESLSSLRSKFNRFHLVFLL</sequence>
<dbReference type="PANTHER" id="PTHR11668:SF300">
    <property type="entry name" value="SERINE_THREONINE-PROTEIN PHOSPHATASE"/>
    <property type="match status" value="1"/>
</dbReference>
<proteinExistence type="predicted"/>
<dbReference type="Gene3D" id="3.60.21.10">
    <property type="match status" value="1"/>
</dbReference>
<keyword evidence="12" id="KW-1185">Reference proteome</keyword>
<keyword evidence="3" id="KW-0479">Metal-binding</keyword>
<dbReference type="GO" id="GO:0004722">
    <property type="term" value="F:protein serine/threonine phosphatase activity"/>
    <property type="evidence" value="ECO:0007669"/>
    <property type="project" value="UniProtKB-EC"/>
</dbReference>
<dbReference type="EC" id="3.1.3.16" evidence="2"/>
<keyword evidence="6" id="KW-0464">Manganese</keyword>
<keyword evidence="5" id="KW-0904">Protein phosphatase</keyword>
<comment type="cofactor">
    <cofactor evidence="1">
        <name>Mn(2+)</name>
        <dbReference type="ChEBI" id="CHEBI:29035"/>
    </cofactor>
</comment>
<dbReference type="AlphaFoldDB" id="A0A804LVB6"/>